<dbReference type="PANTHER" id="PTHR35848:SF6">
    <property type="entry name" value="CUPIN TYPE-2 DOMAIN-CONTAINING PROTEIN"/>
    <property type="match status" value="1"/>
</dbReference>
<evidence type="ECO:0000313" key="4">
    <source>
        <dbReference type="Proteomes" id="UP001500540"/>
    </source>
</evidence>
<dbReference type="EMBL" id="BAABAF010000001">
    <property type="protein sequence ID" value="GAA3753639.1"/>
    <property type="molecule type" value="Genomic_DNA"/>
</dbReference>
<dbReference type="InterPro" id="IPR011051">
    <property type="entry name" value="RmlC_Cupin_sf"/>
</dbReference>
<name>A0ABP7G1B5_9MICO</name>
<proteinExistence type="predicted"/>
<organism evidence="3 4">
    <name type="scientific">Microbacterium kribbense</name>
    <dbReference type="NCBI Taxonomy" id="433645"/>
    <lineage>
        <taxon>Bacteria</taxon>
        <taxon>Bacillati</taxon>
        <taxon>Actinomycetota</taxon>
        <taxon>Actinomycetes</taxon>
        <taxon>Micrococcales</taxon>
        <taxon>Microbacteriaceae</taxon>
        <taxon>Microbacterium</taxon>
    </lineage>
</organism>
<dbReference type="Gene3D" id="2.60.120.10">
    <property type="entry name" value="Jelly Rolls"/>
    <property type="match status" value="1"/>
</dbReference>
<sequence>MSGYDVTQLGALNTWQDFAGERSTGKHFVDKELSTQYLGMSANGIQPGEQAFGWHTHSQHEEVYVFLTGRGQMGLDDDVIDVQPGTVVRVGQDVWRIWRALPDSPEPLRWLCIRSGGDTLAGIGHDGGRDSERPLPW</sequence>
<dbReference type="Proteomes" id="UP001500540">
    <property type="component" value="Unassembled WGS sequence"/>
</dbReference>
<dbReference type="PANTHER" id="PTHR35848">
    <property type="entry name" value="OXALATE-BINDING PROTEIN"/>
    <property type="match status" value="1"/>
</dbReference>
<keyword evidence="4" id="KW-1185">Reference proteome</keyword>
<dbReference type="InterPro" id="IPR014710">
    <property type="entry name" value="RmlC-like_jellyroll"/>
</dbReference>
<protein>
    <recommendedName>
        <fullName evidence="2">Cupin type-2 domain-containing protein</fullName>
    </recommendedName>
</protein>
<dbReference type="InterPro" id="IPR051610">
    <property type="entry name" value="GPI/OXD"/>
</dbReference>
<dbReference type="SUPFAM" id="SSF51182">
    <property type="entry name" value="RmlC-like cupins"/>
    <property type="match status" value="1"/>
</dbReference>
<dbReference type="Pfam" id="PF07883">
    <property type="entry name" value="Cupin_2"/>
    <property type="match status" value="1"/>
</dbReference>
<comment type="caution">
    <text evidence="3">The sequence shown here is derived from an EMBL/GenBank/DDBJ whole genome shotgun (WGS) entry which is preliminary data.</text>
</comment>
<keyword evidence="1" id="KW-0479">Metal-binding</keyword>
<accession>A0ABP7G1B5</accession>
<dbReference type="InterPro" id="IPR013096">
    <property type="entry name" value="Cupin_2"/>
</dbReference>
<gene>
    <name evidence="3" type="ORF">GCM10022240_03240</name>
</gene>
<dbReference type="RefSeq" id="WP_344779836.1">
    <property type="nucleotide sequence ID" value="NZ_BAABAF010000001.1"/>
</dbReference>
<reference evidence="4" key="1">
    <citation type="journal article" date="2019" name="Int. J. Syst. Evol. Microbiol.">
        <title>The Global Catalogue of Microorganisms (GCM) 10K type strain sequencing project: providing services to taxonomists for standard genome sequencing and annotation.</title>
        <authorList>
            <consortium name="The Broad Institute Genomics Platform"/>
            <consortium name="The Broad Institute Genome Sequencing Center for Infectious Disease"/>
            <person name="Wu L."/>
            <person name="Ma J."/>
        </authorList>
    </citation>
    <scope>NUCLEOTIDE SEQUENCE [LARGE SCALE GENOMIC DNA]</scope>
    <source>
        <strain evidence="4">JCM 16950</strain>
    </source>
</reference>
<evidence type="ECO:0000313" key="3">
    <source>
        <dbReference type="EMBL" id="GAA3753639.1"/>
    </source>
</evidence>
<feature type="domain" description="Cupin type-2" evidence="2">
    <location>
        <begin position="45"/>
        <end position="113"/>
    </location>
</feature>
<evidence type="ECO:0000256" key="1">
    <source>
        <dbReference type="ARBA" id="ARBA00022723"/>
    </source>
</evidence>
<evidence type="ECO:0000259" key="2">
    <source>
        <dbReference type="Pfam" id="PF07883"/>
    </source>
</evidence>